<keyword evidence="3 6" id="KW-1133">Transmembrane helix</keyword>
<feature type="transmembrane region" description="Helical" evidence="6">
    <location>
        <begin position="126"/>
        <end position="147"/>
    </location>
</feature>
<feature type="transmembrane region" description="Helical" evidence="6">
    <location>
        <begin position="153"/>
        <end position="176"/>
    </location>
</feature>
<dbReference type="RefSeq" id="WP_121161870.1">
    <property type="nucleotide sequence ID" value="NZ_RBKT01000001.1"/>
</dbReference>
<keyword evidence="9" id="KW-1185">Reference proteome</keyword>
<keyword evidence="4 6" id="KW-0472">Membrane</keyword>
<feature type="transmembrane region" description="Helical" evidence="6">
    <location>
        <begin position="43"/>
        <end position="64"/>
    </location>
</feature>
<comment type="subcellular location">
    <subcellularLocation>
        <location evidence="6">Cell membrane</location>
        <topology evidence="6">Multi-pass membrane protein</topology>
    </subcellularLocation>
    <subcellularLocation>
        <location evidence="1">Membrane</location>
        <topology evidence="1">Multi-pass membrane protein</topology>
    </subcellularLocation>
</comment>
<dbReference type="PRINTS" id="PR00164">
    <property type="entry name" value="ABC2TRNSPORT"/>
</dbReference>
<evidence type="ECO:0000256" key="6">
    <source>
        <dbReference type="RuleBase" id="RU361157"/>
    </source>
</evidence>
<accession>A0A495JGV9</accession>
<dbReference type="InterPro" id="IPR047817">
    <property type="entry name" value="ABC2_TM_bact-type"/>
</dbReference>
<reference evidence="8 9" key="1">
    <citation type="submission" date="2018-10" db="EMBL/GenBank/DDBJ databases">
        <title>Sequencing the genomes of 1000 actinobacteria strains.</title>
        <authorList>
            <person name="Klenk H.-P."/>
        </authorList>
    </citation>
    <scope>NUCLEOTIDE SEQUENCE [LARGE SCALE GENOMIC DNA]</scope>
    <source>
        <strain evidence="8 9">DSM 45175</strain>
    </source>
</reference>
<dbReference type="InterPro" id="IPR013525">
    <property type="entry name" value="ABC2_TM"/>
</dbReference>
<evidence type="ECO:0000313" key="8">
    <source>
        <dbReference type="EMBL" id="RKR87624.1"/>
    </source>
</evidence>
<comment type="caution">
    <text evidence="8">The sequence shown here is derived from an EMBL/GenBank/DDBJ whole genome shotgun (WGS) entry which is preliminary data.</text>
</comment>
<keyword evidence="6" id="KW-1003">Cell membrane</keyword>
<dbReference type="InterPro" id="IPR000412">
    <property type="entry name" value="ABC_2_transport"/>
</dbReference>
<evidence type="ECO:0000256" key="4">
    <source>
        <dbReference type="ARBA" id="ARBA00023136"/>
    </source>
</evidence>
<feature type="transmembrane region" description="Helical" evidence="6">
    <location>
        <begin position="188"/>
        <end position="207"/>
    </location>
</feature>
<dbReference type="GO" id="GO:0046677">
    <property type="term" value="P:response to antibiotic"/>
    <property type="evidence" value="ECO:0007669"/>
    <property type="project" value="UniProtKB-KW"/>
</dbReference>
<organism evidence="8 9">
    <name type="scientific">Micromonospora pisi</name>
    <dbReference type="NCBI Taxonomy" id="589240"/>
    <lineage>
        <taxon>Bacteria</taxon>
        <taxon>Bacillati</taxon>
        <taxon>Actinomycetota</taxon>
        <taxon>Actinomycetes</taxon>
        <taxon>Micromonosporales</taxon>
        <taxon>Micromonosporaceae</taxon>
        <taxon>Micromonospora</taxon>
    </lineage>
</organism>
<dbReference type="Pfam" id="PF01061">
    <property type="entry name" value="ABC2_membrane"/>
    <property type="match status" value="1"/>
</dbReference>
<dbReference type="InterPro" id="IPR051784">
    <property type="entry name" value="Nod_factor_ABC_transporter"/>
</dbReference>
<gene>
    <name evidence="8" type="ORF">BDK92_1915</name>
</gene>
<feature type="transmembrane region" description="Helical" evidence="6">
    <location>
        <begin position="247"/>
        <end position="265"/>
    </location>
</feature>
<evidence type="ECO:0000256" key="5">
    <source>
        <dbReference type="ARBA" id="ARBA00023251"/>
    </source>
</evidence>
<name>A0A495JGV9_9ACTN</name>
<comment type="similarity">
    <text evidence="6">Belongs to the ABC-2 integral membrane protein family.</text>
</comment>
<dbReference type="PANTHER" id="PTHR43229:SF2">
    <property type="entry name" value="NODULATION PROTEIN J"/>
    <property type="match status" value="1"/>
</dbReference>
<keyword evidence="2 6" id="KW-0812">Transmembrane</keyword>
<dbReference type="GO" id="GO:0043190">
    <property type="term" value="C:ATP-binding cassette (ABC) transporter complex"/>
    <property type="evidence" value="ECO:0007669"/>
    <property type="project" value="InterPro"/>
</dbReference>
<evidence type="ECO:0000313" key="9">
    <source>
        <dbReference type="Proteomes" id="UP000277671"/>
    </source>
</evidence>
<dbReference type="AlphaFoldDB" id="A0A495JGV9"/>
<keyword evidence="5" id="KW-0046">Antibiotic resistance</keyword>
<keyword evidence="6" id="KW-0813">Transport</keyword>
<dbReference type="PROSITE" id="PS51012">
    <property type="entry name" value="ABC_TM2"/>
    <property type="match status" value="1"/>
</dbReference>
<dbReference type="PANTHER" id="PTHR43229">
    <property type="entry name" value="NODULATION PROTEIN J"/>
    <property type="match status" value="1"/>
</dbReference>
<dbReference type="EMBL" id="RBKT01000001">
    <property type="protein sequence ID" value="RKR87624.1"/>
    <property type="molecule type" value="Genomic_DNA"/>
</dbReference>
<evidence type="ECO:0000259" key="7">
    <source>
        <dbReference type="PROSITE" id="PS51012"/>
    </source>
</evidence>
<feature type="transmembrane region" description="Helical" evidence="6">
    <location>
        <begin position="76"/>
        <end position="99"/>
    </location>
</feature>
<dbReference type="Proteomes" id="UP000277671">
    <property type="component" value="Unassembled WGS sequence"/>
</dbReference>
<evidence type="ECO:0000256" key="2">
    <source>
        <dbReference type="ARBA" id="ARBA00022692"/>
    </source>
</evidence>
<evidence type="ECO:0000256" key="1">
    <source>
        <dbReference type="ARBA" id="ARBA00004141"/>
    </source>
</evidence>
<proteinExistence type="inferred from homology"/>
<feature type="domain" description="ABC transmembrane type-2" evidence="7">
    <location>
        <begin position="40"/>
        <end position="268"/>
    </location>
</feature>
<protein>
    <recommendedName>
        <fullName evidence="6">Transport permease protein</fullName>
    </recommendedName>
</protein>
<sequence length="271" mass="29013">MVSVDGSVPTRTPAHAPRGLAPTLAVLEYHLVDYRRTWRSSAVSSFVLPLLTMLGFGLGVGAYVTQGVGGVDYLDFLVPGLIASTALQVAVGESTWPVLGNFNWTRTYLAQAAAPLRVVDILGGHLAFVAVRVLTSSAAFLLVAALFGALHSAWALAILPLVVLIGLAVATPVFAYSAWVRTDSYLAILFRFAVIPMTLFAGVFFPVDSLPVGLRWAAYVSPLWHGVDLCRAATLGVAPQWSITGHLLYLGAWTVGGWLLARAVFRRRLVL</sequence>
<dbReference type="GO" id="GO:0140359">
    <property type="term" value="F:ABC-type transporter activity"/>
    <property type="evidence" value="ECO:0007669"/>
    <property type="project" value="InterPro"/>
</dbReference>
<evidence type="ECO:0000256" key="3">
    <source>
        <dbReference type="ARBA" id="ARBA00022989"/>
    </source>
</evidence>
<dbReference type="OrthoDB" id="9778589at2"/>
<dbReference type="PIRSF" id="PIRSF006648">
    <property type="entry name" value="DrrB"/>
    <property type="match status" value="1"/>
</dbReference>